<feature type="transmembrane region" description="Helical" evidence="1">
    <location>
        <begin position="15"/>
        <end position="36"/>
    </location>
</feature>
<keyword evidence="1" id="KW-1133">Transmembrane helix</keyword>
<name>A0A0G0QMH0_9BACT</name>
<proteinExistence type="predicted"/>
<dbReference type="AlphaFoldDB" id="A0A0G0QMH0"/>
<dbReference type="GO" id="GO:0015627">
    <property type="term" value="C:type II protein secretion system complex"/>
    <property type="evidence" value="ECO:0007669"/>
    <property type="project" value="TreeGrafter"/>
</dbReference>
<gene>
    <name evidence="3" type="ORF">UT77_C0013G0013</name>
</gene>
<dbReference type="Proteomes" id="UP000034881">
    <property type="component" value="Unassembled WGS sequence"/>
</dbReference>
<dbReference type="InterPro" id="IPR019554">
    <property type="entry name" value="Soluble_ligand-bd"/>
</dbReference>
<dbReference type="Pfam" id="PF10531">
    <property type="entry name" value="SLBB"/>
    <property type="match status" value="1"/>
</dbReference>
<dbReference type="InterPro" id="IPR051675">
    <property type="entry name" value="Endo/Exo/Phosphatase_dom_1"/>
</dbReference>
<keyword evidence="1" id="KW-0812">Transmembrane</keyword>
<comment type="caution">
    <text evidence="3">The sequence shown here is derived from an EMBL/GenBank/DDBJ whole genome shotgun (WGS) entry which is preliminary data.</text>
</comment>
<feature type="domain" description="Soluble ligand binding" evidence="2">
    <location>
        <begin position="58"/>
        <end position="97"/>
    </location>
</feature>
<dbReference type="Gene3D" id="1.10.150.320">
    <property type="entry name" value="Photosystem II 12 kDa extrinsic protein"/>
    <property type="match status" value="1"/>
</dbReference>
<dbReference type="Pfam" id="PF12836">
    <property type="entry name" value="HHH_3"/>
    <property type="match status" value="1"/>
</dbReference>
<keyword evidence="1" id="KW-0472">Membrane</keyword>
<dbReference type="PANTHER" id="PTHR21180:SF32">
    <property type="entry name" value="ENDONUCLEASE_EXONUCLEASE_PHOSPHATASE FAMILY DOMAIN-CONTAINING PROTEIN 1"/>
    <property type="match status" value="1"/>
</dbReference>
<evidence type="ECO:0000259" key="2">
    <source>
        <dbReference type="Pfam" id="PF10531"/>
    </source>
</evidence>
<dbReference type="PANTHER" id="PTHR21180">
    <property type="entry name" value="ENDONUCLEASE/EXONUCLEASE/PHOSPHATASE FAMILY DOMAIN-CONTAINING PROTEIN 1"/>
    <property type="match status" value="1"/>
</dbReference>
<dbReference type="GO" id="GO:0015628">
    <property type="term" value="P:protein secretion by the type II secretion system"/>
    <property type="evidence" value="ECO:0007669"/>
    <property type="project" value="TreeGrafter"/>
</dbReference>
<reference evidence="3 4" key="1">
    <citation type="journal article" date="2015" name="Nature">
        <title>rRNA introns, odd ribosomes, and small enigmatic genomes across a large radiation of phyla.</title>
        <authorList>
            <person name="Brown C.T."/>
            <person name="Hug L.A."/>
            <person name="Thomas B.C."/>
            <person name="Sharon I."/>
            <person name="Castelle C.J."/>
            <person name="Singh A."/>
            <person name="Wilkins M.J."/>
            <person name="Williams K.H."/>
            <person name="Banfield J.F."/>
        </authorList>
    </citation>
    <scope>NUCLEOTIDE SEQUENCE [LARGE SCALE GENOMIC DNA]</scope>
</reference>
<evidence type="ECO:0000313" key="4">
    <source>
        <dbReference type="Proteomes" id="UP000034881"/>
    </source>
</evidence>
<sequence length="196" mass="20977">MENLGWKEKINQFKIPIFMGILGLVLIVGGIFASSLTTSKPKVFPKESLTVSQKIISVDVSGAVNKPGVYQLKEGSRIENAVLAAEGFAQDANQEYISKYLNMAQKLSDGSKVYVPAIGEGGVVNQGTVVAGIQSEAKVNINTATQSELEALSGIGPVTASKIISDRPYGTIEDLLSKKVVSKAVFEKIKEQLVIY</sequence>
<dbReference type="EMBL" id="LBYB01000013">
    <property type="protein sequence ID" value="KKR41343.1"/>
    <property type="molecule type" value="Genomic_DNA"/>
</dbReference>
<protein>
    <submittedName>
        <fullName evidence="3">Competence protein ComEA</fullName>
    </submittedName>
</protein>
<accession>A0A0G0QMH0</accession>
<evidence type="ECO:0000313" key="3">
    <source>
        <dbReference type="EMBL" id="KKR41343.1"/>
    </source>
</evidence>
<evidence type="ECO:0000256" key="1">
    <source>
        <dbReference type="SAM" id="Phobius"/>
    </source>
</evidence>
<organism evidence="3 4">
    <name type="scientific">Candidatus Daviesbacteria bacterium GW2011_GWC2_40_12</name>
    <dbReference type="NCBI Taxonomy" id="1618431"/>
    <lineage>
        <taxon>Bacteria</taxon>
        <taxon>Candidatus Daviesiibacteriota</taxon>
    </lineage>
</organism>
<dbReference type="SUPFAM" id="SSF81585">
    <property type="entry name" value="PsbU/PolX domain-like"/>
    <property type="match status" value="1"/>
</dbReference>